<comment type="similarity">
    <text evidence="1">Belongs to the UPF0065 (bug) family.</text>
</comment>
<keyword evidence="4" id="KW-1185">Reference proteome</keyword>
<evidence type="ECO:0000313" key="4">
    <source>
        <dbReference type="Proteomes" id="UP001196870"/>
    </source>
</evidence>
<evidence type="ECO:0000256" key="1">
    <source>
        <dbReference type="ARBA" id="ARBA00006987"/>
    </source>
</evidence>
<protein>
    <submittedName>
        <fullName evidence="3">Tripartite tricarboxylate transporter substrate binding protein</fullName>
    </submittedName>
</protein>
<keyword evidence="2" id="KW-0732">Signal</keyword>
<dbReference type="InterPro" id="IPR005064">
    <property type="entry name" value="BUG"/>
</dbReference>
<name>A0ABS5F233_9PROT</name>
<dbReference type="InterPro" id="IPR042100">
    <property type="entry name" value="Bug_dom1"/>
</dbReference>
<dbReference type="Gene3D" id="3.40.190.150">
    <property type="entry name" value="Bordetella uptake gene, domain 1"/>
    <property type="match status" value="1"/>
</dbReference>
<dbReference type="PANTHER" id="PTHR42928:SF5">
    <property type="entry name" value="BLR1237 PROTEIN"/>
    <property type="match status" value="1"/>
</dbReference>
<sequence>MYISNSTARRRAVLAGSLGLLAAGRAGAAAAFPTRALRMVVNFPPGGTVDRTARALAEHLPAQLGQPVVVENRGGASGSIGALAVARAPADGHTLLIAFSSITINPALQRELPFDTLRDLRPVARLVDTPQILVVHPSLGARTVPELIAVARRQAQPLRYASVGIGTPGHLAGEMFAQQAGIPLEHVPYRGVGEAAPDVLAGRVPLHFVSFPSGHALVGPERLLALGVASASRMSTAPQVPTIAEQGLPGYAIAAWVGAFLPAATPDAVLERWHAALQAALEAPVAREALAAAGAEPARTTPAEFVAQVAEEIPFWQRFVAERGIARE</sequence>
<organism evidence="3 4">
    <name type="scientific">Plastoroseomonas hellenica</name>
    <dbReference type="NCBI Taxonomy" id="2687306"/>
    <lineage>
        <taxon>Bacteria</taxon>
        <taxon>Pseudomonadati</taxon>
        <taxon>Pseudomonadota</taxon>
        <taxon>Alphaproteobacteria</taxon>
        <taxon>Acetobacterales</taxon>
        <taxon>Acetobacteraceae</taxon>
        <taxon>Plastoroseomonas</taxon>
    </lineage>
</organism>
<reference evidence="4" key="1">
    <citation type="journal article" date="2021" name="Syst. Appl. Microbiol.">
        <title>Roseomonas hellenica sp. nov., isolated from roots of wild-growing Alkanna tinctoria.</title>
        <authorList>
            <person name="Rat A."/>
            <person name="Naranjo H.D."/>
            <person name="Lebbe L."/>
            <person name="Cnockaert M."/>
            <person name="Krigas N."/>
            <person name="Grigoriadou K."/>
            <person name="Maloupa E."/>
            <person name="Willems A."/>
        </authorList>
    </citation>
    <scope>NUCLEOTIDE SEQUENCE [LARGE SCALE GENOMIC DNA]</scope>
    <source>
        <strain evidence="4">LMG 31523</strain>
    </source>
</reference>
<comment type="caution">
    <text evidence="3">The sequence shown here is derived from an EMBL/GenBank/DDBJ whole genome shotgun (WGS) entry which is preliminary data.</text>
</comment>
<dbReference type="PIRSF" id="PIRSF017082">
    <property type="entry name" value="YflP"/>
    <property type="match status" value="1"/>
</dbReference>
<dbReference type="SUPFAM" id="SSF53850">
    <property type="entry name" value="Periplasmic binding protein-like II"/>
    <property type="match status" value="1"/>
</dbReference>
<evidence type="ECO:0000256" key="2">
    <source>
        <dbReference type="SAM" id="SignalP"/>
    </source>
</evidence>
<gene>
    <name evidence="3" type="ORF">GXW71_19400</name>
</gene>
<dbReference type="PANTHER" id="PTHR42928">
    <property type="entry name" value="TRICARBOXYLATE-BINDING PROTEIN"/>
    <property type="match status" value="1"/>
</dbReference>
<dbReference type="CDD" id="cd13578">
    <property type="entry name" value="PBP2_Bug27"/>
    <property type="match status" value="1"/>
</dbReference>
<feature type="signal peptide" evidence="2">
    <location>
        <begin position="1"/>
        <end position="28"/>
    </location>
</feature>
<dbReference type="Proteomes" id="UP001196870">
    <property type="component" value="Unassembled WGS sequence"/>
</dbReference>
<dbReference type="Pfam" id="PF03401">
    <property type="entry name" value="TctC"/>
    <property type="match status" value="1"/>
</dbReference>
<proteinExistence type="inferred from homology"/>
<evidence type="ECO:0000313" key="3">
    <source>
        <dbReference type="EMBL" id="MBR0666533.1"/>
    </source>
</evidence>
<feature type="chain" id="PRO_5047057497" evidence="2">
    <location>
        <begin position="29"/>
        <end position="328"/>
    </location>
</feature>
<dbReference type="RefSeq" id="WP_211854216.1">
    <property type="nucleotide sequence ID" value="NZ_JAAGBB010000024.1"/>
</dbReference>
<dbReference type="Gene3D" id="3.40.190.10">
    <property type="entry name" value="Periplasmic binding protein-like II"/>
    <property type="match status" value="1"/>
</dbReference>
<accession>A0ABS5F233</accession>
<dbReference type="EMBL" id="JAAGBB010000024">
    <property type="protein sequence ID" value="MBR0666533.1"/>
    <property type="molecule type" value="Genomic_DNA"/>
</dbReference>